<evidence type="ECO:0000313" key="2">
    <source>
        <dbReference type="EMBL" id="CAL5061199.1"/>
    </source>
</evidence>
<evidence type="ECO:0000313" key="3">
    <source>
        <dbReference type="Proteomes" id="UP001497457"/>
    </source>
</evidence>
<reference evidence="2 3" key="2">
    <citation type="submission" date="2024-10" db="EMBL/GenBank/DDBJ databases">
        <authorList>
            <person name="Ryan C."/>
        </authorList>
    </citation>
    <scope>NUCLEOTIDE SEQUENCE [LARGE SCALE GENOMIC DNA]</scope>
</reference>
<feature type="transmembrane region" description="Helical" evidence="1">
    <location>
        <begin position="113"/>
        <end position="135"/>
    </location>
</feature>
<name>A0ABC9EQS7_9POAL</name>
<accession>A0ABC9EQS7</accession>
<gene>
    <name evidence="2" type="ORF">URODEC1_LOCUS97573</name>
</gene>
<dbReference type="AlphaFoldDB" id="A0ABC9EQS7"/>
<evidence type="ECO:0000256" key="1">
    <source>
        <dbReference type="SAM" id="Phobius"/>
    </source>
</evidence>
<keyword evidence="3" id="KW-1185">Reference proteome</keyword>
<sequence length="138" mass="15501">MGSGEAAKEQKGRRETEVVLFLPFDSPVRRSISVSVVVMLMIWFQDSRQVGRYSNCGYGAGLKMVVPARRRRGATQGDCVLVLMRALAVVGMLIWLIDGMTKMYINLGPKRRWIFYSVVVEGIVVMVGGGMFLFWSFN</sequence>
<dbReference type="EMBL" id="OZ075115">
    <property type="protein sequence ID" value="CAL5061199.1"/>
    <property type="molecule type" value="Genomic_DNA"/>
</dbReference>
<organism evidence="2 3">
    <name type="scientific">Urochloa decumbens</name>
    <dbReference type="NCBI Taxonomy" id="240449"/>
    <lineage>
        <taxon>Eukaryota</taxon>
        <taxon>Viridiplantae</taxon>
        <taxon>Streptophyta</taxon>
        <taxon>Embryophyta</taxon>
        <taxon>Tracheophyta</taxon>
        <taxon>Spermatophyta</taxon>
        <taxon>Magnoliopsida</taxon>
        <taxon>Liliopsida</taxon>
        <taxon>Poales</taxon>
        <taxon>Poaceae</taxon>
        <taxon>PACMAD clade</taxon>
        <taxon>Panicoideae</taxon>
        <taxon>Panicodae</taxon>
        <taxon>Paniceae</taxon>
        <taxon>Melinidinae</taxon>
        <taxon>Urochloa</taxon>
    </lineage>
</organism>
<keyword evidence="1" id="KW-0812">Transmembrane</keyword>
<dbReference type="Proteomes" id="UP001497457">
    <property type="component" value="Chromosome 5rd"/>
</dbReference>
<keyword evidence="1" id="KW-0472">Membrane</keyword>
<reference evidence="3" key="1">
    <citation type="submission" date="2024-06" db="EMBL/GenBank/DDBJ databases">
        <authorList>
            <person name="Ryan C."/>
        </authorList>
    </citation>
    <scope>NUCLEOTIDE SEQUENCE [LARGE SCALE GENOMIC DNA]</scope>
</reference>
<protein>
    <submittedName>
        <fullName evidence="2">Uncharacterized protein</fullName>
    </submittedName>
</protein>
<feature type="transmembrane region" description="Helical" evidence="1">
    <location>
        <begin position="79"/>
        <end position="97"/>
    </location>
</feature>
<proteinExistence type="predicted"/>
<keyword evidence="1" id="KW-1133">Transmembrane helix</keyword>